<feature type="binding site" evidence="1">
    <location>
        <position position="102"/>
    </location>
    <ligand>
        <name>Mg(2+)</name>
        <dbReference type="ChEBI" id="CHEBI:18420"/>
    </ligand>
</feature>
<dbReference type="InterPro" id="IPR036412">
    <property type="entry name" value="HAD-like_sf"/>
</dbReference>
<dbReference type="AlphaFoldDB" id="A0AAD5WYA9"/>
<name>A0AAD5WYA9_9FUNG</name>
<dbReference type="Gene3D" id="3.40.50.1000">
    <property type="entry name" value="HAD superfamily/HAD-like"/>
    <property type="match status" value="1"/>
</dbReference>
<keyword evidence="1" id="KW-0460">Magnesium</keyword>
<dbReference type="Pfam" id="PF06888">
    <property type="entry name" value="Put_Phosphatase"/>
    <property type="match status" value="1"/>
</dbReference>
<dbReference type="SUPFAM" id="SSF56784">
    <property type="entry name" value="HAD-like"/>
    <property type="match status" value="1"/>
</dbReference>
<dbReference type="PANTHER" id="PTHR20889:SF12">
    <property type="entry name" value="LP01149P"/>
    <property type="match status" value="1"/>
</dbReference>
<dbReference type="PIRSF" id="PIRSF031051">
    <property type="entry name" value="PyrdxlP_Pase_PHOSPHO2"/>
    <property type="match status" value="1"/>
</dbReference>
<evidence type="ECO:0000313" key="2">
    <source>
        <dbReference type="EMBL" id="KAJ3030240.1"/>
    </source>
</evidence>
<dbReference type="InterPro" id="IPR023214">
    <property type="entry name" value="HAD_sf"/>
</dbReference>
<proteinExistence type="predicted"/>
<evidence type="ECO:0000256" key="1">
    <source>
        <dbReference type="PIRSR" id="PIRSR031051-3"/>
    </source>
</evidence>
<accession>A0AAD5WYA9</accession>
<dbReference type="GO" id="GO:0016791">
    <property type="term" value="F:phosphatase activity"/>
    <property type="evidence" value="ECO:0007669"/>
    <property type="project" value="InterPro"/>
</dbReference>
<comment type="cofactor">
    <cofactor evidence="1">
        <name>Mg(2+)</name>
        <dbReference type="ChEBI" id="CHEBI:18420"/>
    </cofactor>
</comment>
<keyword evidence="3" id="KW-1185">Reference proteome</keyword>
<sequence length="166" mass="19086">MIEALKILAKAGSDIIIISDSNSIYIEQLLEVKIVHCISPICLVDFDETRQFIRRNTTYESEFLRCADTEKGLLMRSVAKGKELLDYIAMNGEYERLVYVGDGRNDFCPSTKLSSRDLVLPRTNRSFANLLKDIIYREQIVAQVEEWDTAEDLREIFKNHFGQSPS</sequence>
<organism evidence="2 3">
    <name type="scientific">Rhizophlyctis rosea</name>
    <dbReference type="NCBI Taxonomy" id="64517"/>
    <lineage>
        <taxon>Eukaryota</taxon>
        <taxon>Fungi</taxon>
        <taxon>Fungi incertae sedis</taxon>
        <taxon>Chytridiomycota</taxon>
        <taxon>Chytridiomycota incertae sedis</taxon>
        <taxon>Chytridiomycetes</taxon>
        <taxon>Rhizophlyctidales</taxon>
        <taxon>Rhizophlyctidaceae</taxon>
        <taxon>Rhizophlyctis</taxon>
    </lineage>
</organism>
<protein>
    <submittedName>
        <fullName evidence="2">Uncharacterized protein</fullName>
    </submittedName>
</protein>
<dbReference type="InterPro" id="IPR016965">
    <property type="entry name" value="Pase_PHOSPHO-typ"/>
</dbReference>
<dbReference type="EMBL" id="JADGJD010002647">
    <property type="protein sequence ID" value="KAJ3030240.1"/>
    <property type="molecule type" value="Genomic_DNA"/>
</dbReference>
<dbReference type="PANTHER" id="PTHR20889">
    <property type="entry name" value="PHOSPHATASE, ORPHAN 1, 2"/>
    <property type="match status" value="1"/>
</dbReference>
<gene>
    <name evidence="2" type="ORF">HK097_005649</name>
</gene>
<keyword evidence="1" id="KW-0479">Metal-binding</keyword>
<dbReference type="GO" id="GO:0046872">
    <property type="term" value="F:metal ion binding"/>
    <property type="evidence" value="ECO:0007669"/>
    <property type="project" value="UniProtKB-KW"/>
</dbReference>
<evidence type="ECO:0000313" key="3">
    <source>
        <dbReference type="Proteomes" id="UP001212841"/>
    </source>
</evidence>
<comment type="caution">
    <text evidence="2">The sequence shown here is derived from an EMBL/GenBank/DDBJ whole genome shotgun (WGS) entry which is preliminary data.</text>
</comment>
<reference evidence="2" key="1">
    <citation type="submission" date="2020-05" db="EMBL/GenBank/DDBJ databases">
        <title>Phylogenomic resolution of chytrid fungi.</title>
        <authorList>
            <person name="Stajich J.E."/>
            <person name="Amses K."/>
            <person name="Simmons R."/>
            <person name="Seto K."/>
            <person name="Myers J."/>
            <person name="Bonds A."/>
            <person name="Quandt C.A."/>
            <person name="Barry K."/>
            <person name="Liu P."/>
            <person name="Grigoriev I."/>
            <person name="Longcore J.E."/>
            <person name="James T.Y."/>
        </authorList>
    </citation>
    <scope>NUCLEOTIDE SEQUENCE</scope>
    <source>
        <strain evidence="2">JEL0318</strain>
    </source>
</reference>
<dbReference type="Proteomes" id="UP001212841">
    <property type="component" value="Unassembled WGS sequence"/>
</dbReference>